<dbReference type="EMBL" id="SRMO01000072">
    <property type="protein sequence ID" value="TGG91613.1"/>
    <property type="molecule type" value="Genomic_DNA"/>
</dbReference>
<organism evidence="3 4">
    <name type="scientific">Aphanocapsa feldmannii 277cV</name>
    <dbReference type="NCBI Taxonomy" id="2507553"/>
    <lineage>
        <taxon>Bacteria</taxon>
        <taxon>Bacillati</taxon>
        <taxon>Cyanobacteriota</taxon>
        <taxon>Cyanophyceae</taxon>
        <taxon>Oscillatoriophycideae</taxon>
        <taxon>Chroococcales</taxon>
        <taxon>Microcystaceae</taxon>
        <taxon>Aphanocapsa</taxon>
    </lineage>
</organism>
<dbReference type="AlphaFoldDB" id="A0A524RMD8"/>
<sequence length="93" mass="9707">MAGGEFNRERFLLKAVVGVFVAQFSIYVLAIGGCIYQGQQQRPDCADMTSNLRDSFEAALGTALALLGGGSLMARQGKRNSSSNSNGNGNGSS</sequence>
<feature type="region of interest" description="Disordered" evidence="1">
    <location>
        <begin position="74"/>
        <end position="93"/>
    </location>
</feature>
<keyword evidence="2" id="KW-0812">Transmembrane</keyword>
<evidence type="ECO:0000256" key="1">
    <source>
        <dbReference type="SAM" id="MobiDB-lite"/>
    </source>
</evidence>
<gene>
    <name evidence="3" type="ORF">ERJ67_07650</name>
</gene>
<comment type="caution">
    <text evidence="3">The sequence shown here is derived from an EMBL/GenBank/DDBJ whole genome shotgun (WGS) entry which is preliminary data.</text>
</comment>
<evidence type="ECO:0000313" key="4">
    <source>
        <dbReference type="Proteomes" id="UP000317990"/>
    </source>
</evidence>
<keyword evidence="2" id="KW-0472">Membrane</keyword>
<proteinExistence type="predicted"/>
<reference evidence="3 4" key="1">
    <citation type="journal article" date="2019" name="mSystems">
        <title>Life at home and on the roam: Genomic adaptions reflect the dual lifestyle of an intracellular, facultative symbiont.</title>
        <authorList>
            <person name="Burgsdorf I."/>
        </authorList>
    </citation>
    <scope>NUCLEOTIDE SEQUENCE [LARGE SCALE GENOMIC DNA]</scope>
    <source>
        <strain evidence="3">277cV</strain>
    </source>
</reference>
<keyword evidence="2" id="KW-1133">Transmembrane helix</keyword>
<name>A0A524RMD8_9CHRO</name>
<feature type="transmembrane region" description="Helical" evidence="2">
    <location>
        <begin position="58"/>
        <end position="74"/>
    </location>
</feature>
<dbReference type="Proteomes" id="UP000317990">
    <property type="component" value="Unassembled WGS sequence"/>
</dbReference>
<evidence type="ECO:0000313" key="3">
    <source>
        <dbReference type="EMBL" id="TGG91613.1"/>
    </source>
</evidence>
<evidence type="ECO:0000256" key="2">
    <source>
        <dbReference type="SAM" id="Phobius"/>
    </source>
</evidence>
<feature type="transmembrane region" description="Helical" evidence="2">
    <location>
        <begin position="12"/>
        <end position="38"/>
    </location>
</feature>
<accession>A0A524RMD8</accession>
<protein>
    <submittedName>
        <fullName evidence="3">Uncharacterized protein</fullName>
    </submittedName>
</protein>